<evidence type="ECO:0000256" key="1">
    <source>
        <dbReference type="ARBA" id="ARBA00009013"/>
    </source>
</evidence>
<evidence type="ECO:0000256" key="2">
    <source>
        <dbReference type="RuleBase" id="RU003749"/>
    </source>
</evidence>
<reference evidence="5" key="2">
    <citation type="submission" date="2017-08" db="EMBL/GenBank/DDBJ databases">
        <authorList>
            <person name="de Groot N.N."/>
        </authorList>
    </citation>
    <scope>NUCLEOTIDE SEQUENCE</scope>
    <source>
        <strain evidence="5">OS</strain>
    </source>
</reference>
<dbReference type="CDD" id="cd07043">
    <property type="entry name" value="STAS_anti-anti-sigma_factors"/>
    <property type="match status" value="1"/>
</dbReference>
<dbReference type="InterPro" id="IPR003658">
    <property type="entry name" value="Anti-sigma_ant"/>
</dbReference>
<feature type="compositionally biased region" description="Basic residues" evidence="3">
    <location>
        <begin position="184"/>
        <end position="204"/>
    </location>
</feature>
<dbReference type="Proteomes" id="UP000266389">
    <property type="component" value="Unassembled WGS sequence"/>
</dbReference>
<dbReference type="PANTHER" id="PTHR33495">
    <property type="entry name" value="ANTI-SIGMA FACTOR ANTAGONIST TM_1081-RELATED-RELATED"/>
    <property type="match status" value="1"/>
</dbReference>
<feature type="region of interest" description="Disordered" evidence="3">
    <location>
        <begin position="113"/>
        <end position="232"/>
    </location>
</feature>
<feature type="compositionally biased region" description="Low complexity" evidence="3">
    <location>
        <begin position="214"/>
        <end position="223"/>
    </location>
</feature>
<organism evidence="5 7">
    <name type="scientific">Candidatus Thermochlorobacter aerophilus</name>
    <dbReference type="NCBI Taxonomy" id="1868324"/>
    <lineage>
        <taxon>Bacteria</taxon>
        <taxon>Pseudomonadati</taxon>
        <taxon>Chlorobiota</taxon>
        <taxon>Chlorobiia</taxon>
        <taxon>Chlorobiales</taxon>
        <taxon>Candidatus Thermochlorobacteriaceae</taxon>
        <taxon>Candidatus Thermochlorobacter</taxon>
    </lineage>
</organism>
<dbReference type="Gene3D" id="3.30.750.24">
    <property type="entry name" value="STAS domain"/>
    <property type="match status" value="1"/>
</dbReference>
<accession>A0A395M1I5</accession>
<dbReference type="EMBL" id="PHFL01000002">
    <property type="protein sequence ID" value="RFM25431.1"/>
    <property type="molecule type" value="Genomic_DNA"/>
</dbReference>
<reference evidence="5 7" key="1">
    <citation type="journal article" date="2011" name="ISME J.">
        <title>Community ecology of hot spring cyanobacterial mats: predominant populations and their functional potential.</title>
        <authorList>
            <person name="Klatt C.G."/>
            <person name="Wood J.M."/>
            <person name="Rusch D.B."/>
            <person name="Bateson M.M."/>
            <person name="Hamamura N."/>
            <person name="Heidelberg J.F."/>
            <person name="Grossman A.R."/>
            <person name="Bhaya D."/>
            <person name="Cohan F.M."/>
            <person name="Kuhl M."/>
            <person name="Bryant D.A."/>
            <person name="Ward D.M."/>
        </authorList>
    </citation>
    <scope>NUCLEOTIDE SEQUENCE [LARGE SCALE GENOMIC DNA]</scope>
    <source>
        <strain evidence="5">OS</strain>
    </source>
</reference>
<feature type="compositionally biased region" description="Acidic residues" evidence="3">
    <location>
        <begin position="115"/>
        <end position="127"/>
    </location>
</feature>
<dbReference type="GO" id="GO:0043856">
    <property type="term" value="F:anti-sigma factor antagonist activity"/>
    <property type="evidence" value="ECO:0007669"/>
    <property type="project" value="InterPro"/>
</dbReference>
<comment type="caution">
    <text evidence="5">The sequence shown here is derived from an EMBL/GenBank/DDBJ whole genome shotgun (WGS) entry which is preliminary data.</text>
</comment>
<comment type="similarity">
    <text evidence="1 2">Belongs to the anti-sigma-factor antagonist family.</text>
</comment>
<feature type="domain" description="STAS" evidence="4">
    <location>
        <begin position="21"/>
        <end position="112"/>
    </location>
</feature>
<feature type="compositionally biased region" description="Acidic residues" evidence="3">
    <location>
        <begin position="141"/>
        <end position="178"/>
    </location>
</feature>
<dbReference type="EMBL" id="PHFL01000049">
    <property type="protein sequence ID" value="RFM24078.1"/>
    <property type="molecule type" value="Genomic_DNA"/>
</dbReference>
<dbReference type="AlphaFoldDB" id="A0A395M1I5"/>
<dbReference type="Pfam" id="PF01740">
    <property type="entry name" value="STAS"/>
    <property type="match status" value="1"/>
</dbReference>
<gene>
    <name evidence="6" type="ORF">D0433_00630</name>
    <name evidence="5" type="ORF">D0433_08245</name>
</gene>
<sequence>MKLTIEHKKGLTILKLQEKRLDAAIAPHLKSKLVILIEGEGEKYLVIDLSQVQAIDSSGIGALLLAHRNTLAHDGFAAIVGVNEQVYDLLKMTQLDKQLYIFDSIRDVLNNLETVETDDEDADEDEPEKTSKSSKPAPAVDLDESENLLDEIPELDEETLDELNLDLEEIEDLELSAEDEPKQKEKKKKTKRSTTKTKSTTKSRKNTESKTKKAGSTKSATAKAKSKKKSKA</sequence>
<protein>
    <recommendedName>
        <fullName evidence="2">Anti-sigma factor antagonist</fullName>
    </recommendedName>
</protein>
<evidence type="ECO:0000313" key="6">
    <source>
        <dbReference type="EMBL" id="RFM25431.1"/>
    </source>
</evidence>
<evidence type="ECO:0000313" key="7">
    <source>
        <dbReference type="Proteomes" id="UP000266389"/>
    </source>
</evidence>
<dbReference type="InterPro" id="IPR036513">
    <property type="entry name" value="STAS_dom_sf"/>
</dbReference>
<evidence type="ECO:0000313" key="5">
    <source>
        <dbReference type="EMBL" id="RFM24078.1"/>
    </source>
</evidence>
<evidence type="ECO:0000256" key="3">
    <source>
        <dbReference type="SAM" id="MobiDB-lite"/>
    </source>
</evidence>
<dbReference type="NCBIfam" id="TIGR00377">
    <property type="entry name" value="ant_ant_sig"/>
    <property type="match status" value="1"/>
</dbReference>
<evidence type="ECO:0000259" key="4">
    <source>
        <dbReference type="PROSITE" id="PS50801"/>
    </source>
</evidence>
<dbReference type="SUPFAM" id="SSF52091">
    <property type="entry name" value="SpoIIaa-like"/>
    <property type="match status" value="1"/>
</dbReference>
<proteinExistence type="inferred from homology"/>
<dbReference type="InterPro" id="IPR002645">
    <property type="entry name" value="STAS_dom"/>
</dbReference>
<dbReference type="PROSITE" id="PS50801">
    <property type="entry name" value="STAS"/>
    <property type="match status" value="1"/>
</dbReference>
<name>A0A395M1I5_9BACT</name>